<sequence length="189" mass="21343">MAVLVIELAAQAYASPRTKNTTAKFTDGAFLIGFLRKLLPDCLEYVSYHNTSLKNRYQVQPIILNQVVAFLVCCSVCLAMQEALGAPDFSKGRYQAARFSRMGETDDRYILPNKTRLFHAQYDILILTAPASCIGRLTRSKICVCKKMTFSFFEIVHQSTVPWHLFDGKMSPLLLLPRNKFDDSDMSTA</sequence>
<reference evidence="1 2" key="1">
    <citation type="submission" date="2012-05" db="EMBL/GenBank/DDBJ databases">
        <title>Recombination and specialization in a pathogen metapopulation.</title>
        <authorList>
            <person name="Gardiner A."/>
            <person name="Kemen E."/>
            <person name="Schultz-Larsen T."/>
            <person name="MacLean D."/>
            <person name="Van Oosterhout C."/>
            <person name="Jones J.D.G."/>
        </authorList>
    </citation>
    <scope>NUCLEOTIDE SEQUENCE [LARGE SCALE GENOMIC DNA]</scope>
    <source>
        <strain evidence="1 2">Ac Nc2</strain>
    </source>
</reference>
<gene>
    <name evidence="1" type="ORF">BN9_082690</name>
</gene>
<comment type="caution">
    <text evidence="1">The sequence shown here is derived from an EMBL/GenBank/DDBJ whole genome shotgun (WGS) entry which is preliminary data.</text>
</comment>
<dbReference type="InParanoid" id="A0A024FT34"/>
<dbReference type="EMBL" id="CAIX01000160">
    <property type="protein sequence ID" value="CCI10250.1"/>
    <property type="molecule type" value="Genomic_DNA"/>
</dbReference>
<proteinExistence type="predicted"/>
<accession>A0A024FT34</accession>
<keyword evidence="2" id="KW-1185">Reference proteome</keyword>
<evidence type="ECO:0000313" key="1">
    <source>
        <dbReference type="EMBL" id="CCI10250.1"/>
    </source>
</evidence>
<evidence type="ECO:0000313" key="2">
    <source>
        <dbReference type="Proteomes" id="UP000053237"/>
    </source>
</evidence>
<name>A0A024FT34_9STRA</name>
<organism evidence="1 2">
    <name type="scientific">Albugo candida</name>
    <dbReference type="NCBI Taxonomy" id="65357"/>
    <lineage>
        <taxon>Eukaryota</taxon>
        <taxon>Sar</taxon>
        <taxon>Stramenopiles</taxon>
        <taxon>Oomycota</taxon>
        <taxon>Peronosporomycetes</taxon>
        <taxon>Albuginales</taxon>
        <taxon>Albuginaceae</taxon>
        <taxon>Albugo</taxon>
    </lineage>
</organism>
<dbReference type="AlphaFoldDB" id="A0A024FT34"/>
<dbReference type="Proteomes" id="UP000053237">
    <property type="component" value="Unassembled WGS sequence"/>
</dbReference>
<protein>
    <submittedName>
        <fullName evidence="1">Uncharacterized protein</fullName>
    </submittedName>
</protein>